<feature type="chain" id="PRO_5007858759" description="TMEM14-domain-containing protein" evidence="6">
    <location>
        <begin position="25"/>
        <end position="104"/>
    </location>
</feature>
<dbReference type="InterPro" id="IPR005349">
    <property type="entry name" value="TMEM14"/>
</dbReference>
<dbReference type="GO" id="GO:0016020">
    <property type="term" value="C:membrane"/>
    <property type="evidence" value="ECO:0007669"/>
    <property type="project" value="UniProtKB-SubCell"/>
</dbReference>
<comment type="subcellular location">
    <subcellularLocation>
        <location evidence="1">Membrane</location>
    </subcellularLocation>
</comment>
<dbReference type="OrthoDB" id="5620at2759"/>
<proteinExistence type="inferred from homology"/>
<accession>A0A165HMN7</accession>
<evidence type="ECO:0000313" key="7">
    <source>
        <dbReference type="EMBL" id="KZT59485.1"/>
    </source>
</evidence>
<keyword evidence="8" id="KW-1185">Reference proteome</keyword>
<reference evidence="7 8" key="1">
    <citation type="journal article" date="2016" name="Mol. Biol. Evol.">
        <title>Comparative Genomics of Early-Diverging Mushroom-Forming Fungi Provides Insights into the Origins of Lignocellulose Decay Capabilities.</title>
        <authorList>
            <person name="Nagy L.G."/>
            <person name="Riley R."/>
            <person name="Tritt A."/>
            <person name="Adam C."/>
            <person name="Daum C."/>
            <person name="Floudas D."/>
            <person name="Sun H."/>
            <person name="Yadav J.S."/>
            <person name="Pangilinan J."/>
            <person name="Larsson K.H."/>
            <person name="Matsuura K."/>
            <person name="Barry K."/>
            <person name="Labutti K."/>
            <person name="Kuo R."/>
            <person name="Ohm R.A."/>
            <person name="Bhattacharya S.S."/>
            <person name="Shirouzu T."/>
            <person name="Yoshinaga Y."/>
            <person name="Martin F.M."/>
            <person name="Grigoriev I.V."/>
            <person name="Hibbett D.S."/>
        </authorList>
    </citation>
    <scope>NUCLEOTIDE SEQUENCE [LARGE SCALE GENOMIC DNA]</scope>
    <source>
        <strain evidence="7 8">HHB12733</strain>
    </source>
</reference>
<evidence type="ECO:0000256" key="1">
    <source>
        <dbReference type="ARBA" id="ARBA00004370"/>
    </source>
</evidence>
<dbReference type="Gene3D" id="1.10.10.1740">
    <property type="entry name" value="Transmembrane protein 14-like"/>
    <property type="match status" value="1"/>
</dbReference>
<keyword evidence="6" id="KW-0732">Signal</keyword>
<evidence type="ECO:0000256" key="6">
    <source>
        <dbReference type="SAM" id="SignalP"/>
    </source>
</evidence>
<name>A0A165HMN7_9BASI</name>
<protein>
    <recommendedName>
        <fullName evidence="9">TMEM14-domain-containing protein</fullName>
    </recommendedName>
</protein>
<evidence type="ECO:0000256" key="4">
    <source>
        <dbReference type="ARBA" id="ARBA00022989"/>
    </source>
</evidence>
<keyword evidence="5" id="KW-0472">Membrane</keyword>
<dbReference type="EMBL" id="KV423940">
    <property type="protein sequence ID" value="KZT59485.1"/>
    <property type="molecule type" value="Genomic_DNA"/>
</dbReference>
<organism evidence="7 8">
    <name type="scientific">Calocera cornea HHB12733</name>
    <dbReference type="NCBI Taxonomy" id="1353952"/>
    <lineage>
        <taxon>Eukaryota</taxon>
        <taxon>Fungi</taxon>
        <taxon>Dikarya</taxon>
        <taxon>Basidiomycota</taxon>
        <taxon>Agaricomycotina</taxon>
        <taxon>Dacrymycetes</taxon>
        <taxon>Dacrymycetales</taxon>
        <taxon>Dacrymycetaceae</taxon>
        <taxon>Calocera</taxon>
    </lineage>
</organism>
<dbReference type="InParanoid" id="A0A165HMN7"/>
<dbReference type="FunCoup" id="A0A165HMN7">
    <property type="interactions" value="27"/>
</dbReference>
<evidence type="ECO:0000256" key="3">
    <source>
        <dbReference type="ARBA" id="ARBA00022692"/>
    </source>
</evidence>
<feature type="signal peptide" evidence="6">
    <location>
        <begin position="1"/>
        <end position="24"/>
    </location>
</feature>
<gene>
    <name evidence="7" type="ORF">CALCODRAFT_450127</name>
</gene>
<evidence type="ECO:0000256" key="2">
    <source>
        <dbReference type="ARBA" id="ARBA00007590"/>
    </source>
</evidence>
<evidence type="ECO:0000313" key="8">
    <source>
        <dbReference type="Proteomes" id="UP000076842"/>
    </source>
</evidence>
<dbReference type="Proteomes" id="UP000076842">
    <property type="component" value="Unassembled WGS sequence"/>
</dbReference>
<keyword evidence="4" id="KW-1133">Transmembrane helix</keyword>
<evidence type="ECO:0000256" key="5">
    <source>
        <dbReference type="ARBA" id="ARBA00023136"/>
    </source>
</evidence>
<keyword evidence="3" id="KW-0812">Transmembrane</keyword>
<dbReference type="AlphaFoldDB" id="A0A165HMN7"/>
<dbReference type="Pfam" id="PF03647">
    <property type="entry name" value="Tmemb_14"/>
    <property type="match status" value="1"/>
</dbReference>
<evidence type="ECO:0008006" key="9">
    <source>
        <dbReference type="Google" id="ProtNLM"/>
    </source>
</evidence>
<dbReference type="InterPro" id="IPR044890">
    <property type="entry name" value="TMEM14_sf"/>
</dbReference>
<sequence length="104" mass="10627">MSAHPAFTMAALCIVGGVTGYIRSQSVPSLIAGSGVGVIYSWSGYQIRSGGDYGYEGALAASVILFGASAPRAAKGPIPLSLTIASALAGAYYAKQVYDFKWAS</sequence>
<comment type="similarity">
    <text evidence="2">Belongs to the TMEM14 family.</text>
</comment>
<dbReference type="STRING" id="1353952.A0A165HMN7"/>